<dbReference type="GO" id="GO:0006457">
    <property type="term" value="P:protein folding"/>
    <property type="evidence" value="ECO:0007669"/>
    <property type="project" value="TreeGrafter"/>
</dbReference>
<dbReference type="InterPro" id="IPR019734">
    <property type="entry name" value="TPR_rpt"/>
</dbReference>
<dbReference type="GO" id="GO:0005829">
    <property type="term" value="C:cytosol"/>
    <property type="evidence" value="ECO:0007669"/>
    <property type="project" value="TreeGrafter"/>
</dbReference>
<organism evidence="6 7">
    <name type="scientific">Smittium angustum</name>
    <dbReference type="NCBI Taxonomy" id="133377"/>
    <lineage>
        <taxon>Eukaryota</taxon>
        <taxon>Fungi</taxon>
        <taxon>Fungi incertae sedis</taxon>
        <taxon>Zoopagomycota</taxon>
        <taxon>Kickxellomycotina</taxon>
        <taxon>Harpellomycetes</taxon>
        <taxon>Harpellales</taxon>
        <taxon>Legeriomycetaceae</taxon>
        <taxon>Smittium</taxon>
    </lineage>
</organism>
<dbReference type="InterPro" id="IPR011990">
    <property type="entry name" value="TPR-like_helical_dom_sf"/>
</dbReference>
<evidence type="ECO:0000256" key="4">
    <source>
        <dbReference type="SAM" id="MobiDB-lite"/>
    </source>
</evidence>
<dbReference type="PANTHER" id="PTHR46035">
    <property type="entry name" value="TETRATRICOPEPTIDE REPEAT PROTEIN 4"/>
    <property type="match status" value="1"/>
</dbReference>
<sequence length="385" mass="44887">MENTFGPQRERPEWALNPENLDKDLGKVPLFMRDLPENIESEENVQLQAIQSLVYEGPPEEIAENFKEQGNDCFKSKRYADATKYYTQGLDQEFENDKLKEALYLNRAAANLEQQNYRKVINDCSAALKINNKNVKALYRAARALFALEKMTEAIDCCQKGLEIDSGNKNVSNLLGLILKKQEEIERQNEIRRNRFKKQFEEKQSIDEAIKSRGIKLVSTDIKKSDKSSTHYYIGEHKRLRAEWENKSGNLPRINSESGNLEWPVFFFYPEFKESDFVEHFDEKNTLYDLLETILEQPPPFDNMENPRYTVDNINTYFTYLPPGSIPNNDSELLVKVNINTQLEKILTNPKYTVSDGIPNFIVLPKSGEFTEEFLDMYRKRRQSN</sequence>
<evidence type="ECO:0000259" key="5">
    <source>
        <dbReference type="Pfam" id="PF18972"/>
    </source>
</evidence>
<gene>
    <name evidence="6" type="ORF">BB558_006474</name>
</gene>
<dbReference type="CDD" id="cd21380">
    <property type="entry name" value="CTWD_Cns1"/>
    <property type="match status" value="1"/>
</dbReference>
<comment type="caution">
    <text evidence="6">The sequence shown here is derived from an EMBL/GenBank/DDBJ whole genome shotgun (WGS) entry which is preliminary data.</text>
</comment>
<evidence type="ECO:0000256" key="2">
    <source>
        <dbReference type="ARBA" id="ARBA00022803"/>
    </source>
</evidence>
<dbReference type="Gene3D" id="1.25.40.10">
    <property type="entry name" value="Tetratricopeptide repeat domain"/>
    <property type="match status" value="1"/>
</dbReference>
<dbReference type="PANTHER" id="PTHR46035:SF1">
    <property type="entry name" value="TETRATRICOPEPTIDE REPEAT PROTEIN 4"/>
    <property type="match status" value="1"/>
</dbReference>
<dbReference type="SUPFAM" id="SSF48452">
    <property type="entry name" value="TPR-like"/>
    <property type="match status" value="1"/>
</dbReference>
<dbReference type="Pfam" id="PF14559">
    <property type="entry name" value="TPR_19"/>
    <property type="match status" value="1"/>
</dbReference>
<dbReference type="GO" id="GO:0051879">
    <property type="term" value="F:Hsp90 protein binding"/>
    <property type="evidence" value="ECO:0007669"/>
    <property type="project" value="InterPro"/>
</dbReference>
<keyword evidence="1" id="KW-0677">Repeat</keyword>
<protein>
    <recommendedName>
        <fullName evidence="5">Cns1/TTC4 wheel domain-containing protein</fullName>
    </recommendedName>
</protein>
<comment type="similarity">
    <text evidence="3">Belongs to the TTC4 family.</text>
</comment>
<name>A0A2U1IXM1_SMIAN</name>
<dbReference type="Pfam" id="PF18972">
    <property type="entry name" value="Wheel"/>
    <property type="match status" value="1"/>
</dbReference>
<dbReference type="SMART" id="SM00028">
    <property type="entry name" value="TPR"/>
    <property type="match status" value="3"/>
</dbReference>
<dbReference type="GO" id="GO:0005634">
    <property type="term" value="C:nucleus"/>
    <property type="evidence" value="ECO:0007669"/>
    <property type="project" value="TreeGrafter"/>
</dbReference>
<proteinExistence type="inferred from homology"/>
<reference evidence="6 7" key="1">
    <citation type="journal article" date="2018" name="MBio">
        <title>Comparative Genomics Reveals the Core Gene Toolbox for the Fungus-Insect Symbiosis.</title>
        <authorList>
            <person name="Wang Y."/>
            <person name="Stata M."/>
            <person name="Wang W."/>
            <person name="Stajich J.E."/>
            <person name="White M.M."/>
            <person name="Moncalvo J.M."/>
        </authorList>
    </citation>
    <scope>NUCLEOTIDE SEQUENCE [LARGE SCALE GENOMIC DNA]</scope>
    <source>
        <strain evidence="6 7">AUS-126-30</strain>
    </source>
</reference>
<dbReference type="Proteomes" id="UP000245591">
    <property type="component" value="Unassembled WGS sequence"/>
</dbReference>
<evidence type="ECO:0000313" key="6">
    <source>
        <dbReference type="EMBL" id="PVZ97561.1"/>
    </source>
</evidence>
<feature type="domain" description="Cns1/TTC4 wheel" evidence="5">
    <location>
        <begin position="258"/>
        <end position="375"/>
    </location>
</feature>
<dbReference type="EMBL" id="MBFU01000803">
    <property type="protein sequence ID" value="PVZ97561.1"/>
    <property type="molecule type" value="Genomic_DNA"/>
</dbReference>
<accession>A0A2U1IXM1</accession>
<keyword evidence="2" id="KW-0802">TPR repeat</keyword>
<evidence type="ECO:0000256" key="3">
    <source>
        <dbReference type="ARBA" id="ARBA00023602"/>
    </source>
</evidence>
<dbReference type="AlphaFoldDB" id="A0A2U1IXM1"/>
<evidence type="ECO:0000256" key="1">
    <source>
        <dbReference type="ARBA" id="ARBA00022737"/>
    </source>
</evidence>
<dbReference type="GO" id="GO:0030544">
    <property type="term" value="F:Hsp70 protein binding"/>
    <property type="evidence" value="ECO:0007669"/>
    <property type="project" value="TreeGrafter"/>
</dbReference>
<dbReference type="InterPro" id="IPR044059">
    <property type="entry name" value="Csn1/TTC4_wheel"/>
</dbReference>
<feature type="region of interest" description="Disordered" evidence="4">
    <location>
        <begin position="1"/>
        <end position="20"/>
    </location>
</feature>
<evidence type="ECO:0000313" key="7">
    <source>
        <dbReference type="Proteomes" id="UP000245591"/>
    </source>
</evidence>
<keyword evidence="7" id="KW-1185">Reference proteome</keyword>